<name>A0A481Z6T1_9VIRU</name>
<evidence type="ECO:0000256" key="1">
    <source>
        <dbReference type="SAM" id="MobiDB-lite"/>
    </source>
</evidence>
<protein>
    <submittedName>
        <fullName evidence="2">Thioredoxin-fold protein</fullName>
    </submittedName>
</protein>
<organism evidence="2">
    <name type="scientific">Pithovirus LCPAC202</name>
    <dbReference type="NCBI Taxonomy" id="2506592"/>
    <lineage>
        <taxon>Viruses</taxon>
        <taxon>Pithoviruses</taxon>
    </lineage>
</organism>
<accession>A0A481Z6T1</accession>
<dbReference type="EMBL" id="MK500511">
    <property type="protein sequence ID" value="QBK91112.1"/>
    <property type="molecule type" value="Genomic_DNA"/>
</dbReference>
<gene>
    <name evidence="2" type="ORF">LCPAC202_00860</name>
</gene>
<sequence>MSSSLAATLVIVTAKNCGGCINYKKRTESSLLAEIERFSNNRKTRGIGGMEVINIGLESTRSPSSSIFDRYHTDLKQFVGWFPTFLLFSNKSWKNKGSKLEGLVYNGEYLGGRWGLSKSPTSTDASHIMGWIKNSIAQNSIFLENILSSVTTNQNNHLIPIMSGSQTGRLNVLPPPQYGRNSTHRSGKIKFGSPISEEYTGDKSW</sequence>
<proteinExistence type="predicted"/>
<feature type="region of interest" description="Disordered" evidence="1">
    <location>
        <begin position="177"/>
        <end position="205"/>
    </location>
</feature>
<evidence type="ECO:0000313" key="2">
    <source>
        <dbReference type="EMBL" id="QBK91112.1"/>
    </source>
</evidence>
<reference evidence="2" key="1">
    <citation type="journal article" date="2019" name="MBio">
        <title>Virus Genomes from Deep Sea Sediments Expand the Ocean Megavirome and Support Independent Origins of Viral Gigantism.</title>
        <authorList>
            <person name="Backstrom D."/>
            <person name="Yutin N."/>
            <person name="Jorgensen S.L."/>
            <person name="Dharamshi J."/>
            <person name="Homa F."/>
            <person name="Zaremba-Niedwiedzka K."/>
            <person name="Spang A."/>
            <person name="Wolf Y.I."/>
            <person name="Koonin E.V."/>
            <person name="Ettema T.J."/>
        </authorList>
    </citation>
    <scope>NUCLEOTIDE SEQUENCE</scope>
</reference>